<dbReference type="PROSITE" id="PS00012">
    <property type="entry name" value="PHOSPHOPANTETHEINE"/>
    <property type="match status" value="1"/>
</dbReference>
<sequence>MTRTQGDRQADVEETGVCIFPQLSKTEGDIAAYKETDPLEIPAAPISEVLQDQGIRLSSLVLAAWAATLRCFTECQKAQFWVGHGREAVAEATLDGLTDLLSIPLDPQKPMRTLCNEAEWTMLQPRLPGHAPCNIGLVFQEGVEIHCPTLRSDDQDLQISPPGCDVALHVDLDTDRLRLSLRFRDTLLSSTAAENVVSTVKQAILEAIKSLDHPVSNLMLCTGLHLGQLETFSRHASALNTRRTLPWWRALSQSVIQQGKNCDRLAIDGWDGRFTFGELEETCSRVAAHLQTMGIGPRMMIPLCFEKSVWAIIVAIGIHMAGAAFVPLDPALPVHRLHKIIAAVGSEFAVVSPLQKRLVEGLSVTPIIINPITAATFPPANALINPEVSMDDPAYCLFTSGSTGIPKGCIISQEALAGVSDHAETIHLSGQSRVLQFASYSFGISIIEIYCTLGAGATVCVVADADCSGLRSLARAINRMEVNWTFMTPTMIGSLHPKDVPCLQTIVTGGEPLQKRQVVTWANAVRLYQGFGLTEWSGTCCISPRITSPSSVGVIGRPVPNARVWLVEPTNHTLLAPVGAVAELCIEGPCLAQGYLGDAEKTSKAFISHPGWHRNSFPPVSGGNGRLYRTGDLVRYMCDGTIKHLGRKDTQRKVRGQRVDLDEVEYHLKQCFPQAPRVFADVISPCGDGGQTHVLAAFVQSNESVADSNASADGNDDWFIPVNAVLQTQVNAALEFLFTRLPRYMVPDLFLSLRTVPLTVTGKIDRRRLCTQANKLSRRQLLGKDQMDQPRRAPLTEIEALLASLVAKVLNTSLVGLDDNFFHLGGDSIKAMALVGEADLKHGLRITVGEILTHPTVAQLAAVAQSKSVSRGANLTVAPFSQLHEADIRDDVIQAARDQCQVESSMIEDIYPCTPLQEGMFALGRKQAGGFVARWVFEFHKMSDADMERLKGAWIRVFEEAPTLRSRIILSSSQRMYQVLLREMPRWHQSDILLNSDLQEERGSLLVDFGLPLAKMSIHRQSTTDCLQLVLTMHHSVIDGWCFRKILDQVEAVYHGNALPASPPFSLFVNYLHQLPDHKEYWKNYLSGLNAEVFPAVLPMSYKPSPTAEATDWIDSVNFTPGRFTRSSVLRLAWAMVQSQYQGNYDIVYGVTVSGRNAPVPGILTMTGPTVATMPLRIQLDPAASIEATLERLVQQTVQSIPHEQTGLQNMRKWGGDIATACDFQTLLVIQQIDGSTGYSLLGTEAQESSFAAFCTYTLTLVCNLNSDPVELKAWFDPKLVPERQVQRMLRQLKHVVQAICRAPSSTVDDCMTPNAGDIQEIHSWNQQIPSLSDRSVNELICQGSVEHPSRLAVDAWDVQFTYQALNELSTTLAQHLVTIGVRTGDFIPICSEKSGWTIISMLAVMKSGAAFILLDPAVPKQRLVDSCQQAKSQLVLTTTVNMQLALELATRVVVADDQYLSRKDISLPTVRPDWPLFAVFTSGSTGIPKAAMADHQSFLAYSCPIVERVRIDEKVRWLQFSSYAFDMSVNETLWILLGGGCLCVPSESQRMNDFVDTVAKFRPTHAVLTPSLMRSLNPKELPSLRALMLGGEPTQPSEINAWSPYMELMIGYGPAECGVTHLRYFSDSPNDPYNSVGHSTGGASWLVAPDDPQRLVPIGAIGELLLEGPFVGPGYLHNAAKTEESFIPEPHYVKSLRRSPSRVYKTGDLMRYNVDGSLSFVGRIDSQVKIRGQRIELADVETHLLTCFQSRVQLVVELISPRVSQAAPFLAAFIYTAIEGNEGPQLDTPETICSCGAFYKPERRFHERAAAARARLRDRVPRFMVPSMFINLVYMPQTPSGKVDRKYLRRALSELPDEELKQFRAGVEKKRGAANELEKKIQRFCATALQIPPQDIGLDDNFVQLGGDSISAMYMVAEARKEGIYMSVADVLDNPRLSTLANQARRQHSCGNMYSPTSADIKPFALVDDVLRAEATRLLLDLRIVDREAHIADILPVTESQDVFLNQWTPVFSCYFLTGFVDGRQLRDACQAVVSTHSILRTAFIRTSQALVQAVLQDIDLPFHQTTTNEDLLTYCDSMWQGDSEISSTVNTAPLRFILASRSATEHAFIIRISHAQYDGISMPTLMNDLGQAYSGGKIESTIAFATYMHLRSSHDHAATFDFWRQYLLNSSVKPLKISPTAPTLSRVNACSRARITTGQNIPMPNPPRGITVATLVKAAASWLLARAGDQDDIVLGQTVTGRSMPIVGVESMLGPCLNTIPFRVSLQPGWTILDLLQHVQTQCARTFEYDYVDLGDIVRTSTKWSEDSYLPCVIQHQNVSQTSTLAIKDVECTSSGWAYFIPPAGMWILSTPQDSNLQVMLCASGAVISLETAKSWVNQLCTIISTFASQPGMMLDSIHI</sequence>
<keyword evidence="4" id="KW-0677">Repeat</keyword>
<evidence type="ECO:0000256" key="2">
    <source>
        <dbReference type="ARBA" id="ARBA00022553"/>
    </source>
</evidence>
<evidence type="ECO:0000256" key="4">
    <source>
        <dbReference type="ARBA" id="ARBA00022737"/>
    </source>
</evidence>
<dbReference type="SUPFAM" id="SSF52777">
    <property type="entry name" value="CoA-dependent acyltransferases"/>
    <property type="match status" value="5"/>
</dbReference>
<dbReference type="Gene3D" id="3.30.559.10">
    <property type="entry name" value="Chloramphenicol acetyltransferase-like domain"/>
    <property type="match status" value="2"/>
</dbReference>
<dbReference type="InterPro" id="IPR006162">
    <property type="entry name" value="Ppantetheine_attach_site"/>
</dbReference>
<evidence type="ECO:0000256" key="5">
    <source>
        <dbReference type="ARBA" id="ARBA00029454"/>
    </source>
</evidence>
<dbReference type="InterPro" id="IPR009081">
    <property type="entry name" value="PP-bd_ACP"/>
</dbReference>
<keyword evidence="2" id="KW-0597">Phosphoprotein</keyword>
<feature type="domain" description="Carrier" evidence="6">
    <location>
        <begin position="793"/>
        <end position="868"/>
    </location>
</feature>
<dbReference type="InterPro" id="IPR036736">
    <property type="entry name" value="ACP-like_sf"/>
</dbReference>
<dbReference type="InterPro" id="IPR000873">
    <property type="entry name" value="AMP-dep_synth/lig_dom"/>
</dbReference>
<dbReference type="InterPro" id="IPR045851">
    <property type="entry name" value="AMP-bd_C_sf"/>
</dbReference>
<dbReference type="InterPro" id="IPR020806">
    <property type="entry name" value="PKS_PP-bd"/>
</dbReference>
<dbReference type="NCBIfam" id="TIGR01733">
    <property type="entry name" value="AA-adenyl-dom"/>
    <property type="match status" value="2"/>
</dbReference>
<evidence type="ECO:0000313" key="7">
    <source>
        <dbReference type="EMBL" id="GIJ83250.1"/>
    </source>
</evidence>
<dbReference type="GO" id="GO:0044550">
    <property type="term" value="P:secondary metabolite biosynthetic process"/>
    <property type="evidence" value="ECO:0007669"/>
    <property type="project" value="TreeGrafter"/>
</dbReference>
<evidence type="ECO:0000313" key="8">
    <source>
        <dbReference type="Proteomes" id="UP001043456"/>
    </source>
</evidence>
<dbReference type="GeneID" id="67000681"/>
<dbReference type="PANTHER" id="PTHR45527:SF1">
    <property type="entry name" value="FATTY ACID SYNTHASE"/>
    <property type="match status" value="1"/>
</dbReference>
<comment type="caution">
    <text evidence="7">The sequence shown here is derived from an EMBL/GenBank/DDBJ whole genome shotgun (WGS) entry which is preliminary data.</text>
</comment>
<gene>
    <name evidence="7" type="ORF">Asppvi_002069</name>
</gene>
<dbReference type="InterPro" id="IPR001242">
    <property type="entry name" value="Condensation_dom"/>
</dbReference>
<dbReference type="FunFam" id="3.30.300.30:FF:000015">
    <property type="entry name" value="Nonribosomal peptide synthase SidD"/>
    <property type="match status" value="2"/>
</dbReference>
<reference evidence="7 8" key="1">
    <citation type="submission" date="2018-10" db="EMBL/GenBank/DDBJ databases">
        <title>Pan-genome distribution and transcriptional activeness of fungal secondary metabolism genes in Aspergillus section Fumigati.</title>
        <authorList>
            <person name="Takahashi H."/>
            <person name="Umemura M."/>
            <person name="Ninomiya A."/>
            <person name="Kusuya Y."/>
            <person name="Urayama S."/>
            <person name="Shimizu M."/>
            <person name="Watanabe A."/>
            <person name="Kamei K."/>
            <person name="Yaguchi T."/>
            <person name="Hagiwara D."/>
        </authorList>
    </citation>
    <scope>NUCLEOTIDE SEQUENCE [LARGE SCALE GENOMIC DNA]</scope>
    <source>
        <strain evidence="7 8">IFM 55266</strain>
    </source>
</reference>
<organism evidence="7 8">
    <name type="scientific">Aspergillus pseudoviridinutans</name>
    <dbReference type="NCBI Taxonomy" id="1517512"/>
    <lineage>
        <taxon>Eukaryota</taxon>
        <taxon>Fungi</taxon>
        <taxon>Dikarya</taxon>
        <taxon>Ascomycota</taxon>
        <taxon>Pezizomycotina</taxon>
        <taxon>Eurotiomycetes</taxon>
        <taxon>Eurotiomycetidae</taxon>
        <taxon>Eurotiales</taxon>
        <taxon>Aspergillaceae</taxon>
        <taxon>Aspergillus</taxon>
        <taxon>Aspergillus subgen. Fumigati</taxon>
    </lineage>
</organism>
<dbReference type="FunFam" id="3.30.559.30:FF:000003">
    <property type="entry name" value="Nonribosomal peptide synthase SidD"/>
    <property type="match status" value="1"/>
</dbReference>
<dbReference type="SUPFAM" id="SSF47336">
    <property type="entry name" value="ACP-like"/>
    <property type="match status" value="2"/>
</dbReference>
<dbReference type="RefSeq" id="XP_043153997.1">
    <property type="nucleotide sequence ID" value="XM_043298062.1"/>
</dbReference>
<evidence type="ECO:0000256" key="3">
    <source>
        <dbReference type="ARBA" id="ARBA00022598"/>
    </source>
</evidence>
<dbReference type="SMART" id="SM00823">
    <property type="entry name" value="PKS_PP"/>
    <property type="match status" value="2"/>
</dbReference>
<dbReference type="InterPro" id="IPR042099">
    <property type="entry name" value="ANL_N_sf"/>
</dbReference>
<name>A0A9P3B5T9_9EURO</name>
<evidence type="ECO:0000259" key="6">
    <source>
        <dbReference type="PROSITE" id="PS50075"/>
    </source>
</evidence>
<dbReference type="SUPFAM" id="SSF56801">
    <property type="entry name" value="Acetyl-CoA synthetase-like"/>
    <property type="match status" value="2"/>
</dbReference>
<dbReference type="OrthoDB" id="416786at2759"/>
<protein>
    <submittedName>
        <fullName evidence="7">Nonribosomal peptide synthase</fullName>
    </submittedName>
</protein>
<dbReference type="GO" id="GO:0005737">
    <property type="term" value="C:cytoplasm"/>
    <property type="evidence" value="ECO:0007669"/>
    <property type="project" value="TreeGrafter"/>
</dbReference>
<dbReference type="Gene3D" id="1.10.1200.10">
    <property type="entry name" value="ACP-like"/>
    <property type="match status" value="2"/>
</dbReference>
<dbReference type="GO" id="GO:0043041">
    <property type="term" value="P:amino acid activation for nonribosomal peptide biosynthetic process"/>
    <property type="evidence" value="ECO:0007669"/>
    <property type="project" value="TreeGrafter"/>
</dbReference>
<dbReference type="PROSITE" id="PS50075">
    <property type="entry name" value="CARRIER"/>
    <property type="match status" value="2"/>
</dbReference>
<dbReference type="CDD" id="cd05918">
    <property type="entry name" value="A_NRPS_SidN3_like"/>
    <property type="match status" value="2"/>
</dbReference>
<dbReference type="Gene3D" id="3.30.300.30">
    <property type="match status" value="2"/>
</dbReference>
<dbReference type="Proteomes" id="UP001043456">
    <property type="component" value="Unassembled WGS sequence"/>
</dbReference>
<keyword evidence="3" id="KW-0436">Ligase</keyword>
<dbReference type="GO" id="GO:0031177">
    <property type="term" value="F:phosphopantetheine binding"/>
    <property type="evidence" value="ECO:0007669"/>
    <property type="project" value="InterPro"/>
</dbReference>
<dbReference type="InterPro" id="IPR010071">
    <property type="entry name" value="AA_adenyl_dom"/>
</dbReference>
<dbReference type="Pfam" id="PF00550">
    <property type="entry name" value="PP-binding"/>
    <property type="match status" value="2"/>
</dbReference>
<dbReference type="Pfam" id="PF00501">
    <property type="entry name" value="AMP-binding"/>
    <property type="match status" value="2"/>
</dbReference>
<dbReference type="PANTHER" id="PTHR45527">
    <property type="entry name" value="NONRIBOSOMAL PEPTIDE SYNTHETASE"/>
    <property type="match status" value="1"/>
</dbReference>
<feature type="domain" description="Carrier" evidence="6">
    <location>
        <begin position="1873"/>
        <end position="1949"/>
    </location>
</feature>
<comment type="similarity">
    <text evidence="5">Belongs to the NRP synthetase family.</text>
</comment>
<dbReference type="Gene3D" id="3.40.50.12780">
    <property type="entry name" value="N-terminal domain of ligase-like"/>
    <property type="match status" value="2"/>
</dbReference>
<dbReference type="EMBL" id="BHVY01000002">
    <property type="protein sequence ID" value="GIJ83250.1"/>
    <property type="molecule type" value="Genomic_DNA"/>
</dbReference>
<dbReference type="Pfam" id="PF00668">
    <property type="entry name" value="Condensation"/>
    <property type="match status" value="2"/>
</dbReference>
<dbReference type="GO" id="GO:0016874">
    <property type="term" value="F:ligase activity"/>
    <property type="evidence" value="ECO:0007669"/>
    <property type="project" value="UniProtKB-KW"/>
</dbReference>
<dbReference type="CDD" id="cd19542">
    <property type="entry name" value="CT_NRPS-like"/>
    <property type="match status" value="1"/>
</dbReference>
<keyword evidence="1" id="KW-0596">Phosphopantetheine</keyword>
<dbReference type="CDD" id="cd19545">
    <property type="entry name" value="FUM14_C_NRPS-like"/>
    <property type="match status" value="1"/>
</dbReference>
<evidence type="ECO:0000256" key="1">
    <source>
        <dbReference type="ARBA" id="ARBA00022450"/>
    </source>
</evidence>
<keyword evidence="8" id="KW-1185">Reference proteome</keyword>
<dbReference type="Gene3D" id="3.30.559.30">
    <property type="entry name" value="Nonribosomal peptide synthetase, condensation domain"/>
    <property type="match status" value="3"/>
</dbReference>
<dbReference type="InterPro" id="IPR023213">
    <property type="entry name" value="CAT-like_dom_sf"/>
</dbReference>
<dbReference type="FunFam" id="1.10.1200.10:FF:000005">
    <property type="entry name" value="Nonribosomal peptide synthetase 1"/>
    <property type="match status" value="1"/>
</dbReference>
<accession>A0A9P3B5T9</accession>
<proteinExistence type="inferred from homology"/>